<evidence type="ECO:0000256" key="1">
    <source>
        <dbReference type="SAM" id="SignalP"/>
    </source>
</evidence>
<dbReference type="EMBL" id="QWIV01000014">
    <property type="protein sequence ID" value="RMZ58381.1"/>
    <property type="molecule type" value="Genomic_DNA"/>
</dbReference>
<dbReference type="Proteomes" id="UP000267524">
    <property type="component" value="Unassembled WGS sequence"/>
</dbReference>
<gene>
    <name evidence="2" type="ORF">D1632_12210</name>
</gene>
<accession>A0A3M7L6M1</accession>
<organism evidence="2 3">
    <name type="scientific">Chryseobacterium nematophagum</name>
    <dbReference type="NCBI Taxonomy" id="2305228"/>
    <lineage>
        <taxon>Bacteria</taxon>
        <taxon>Pseudomonadati</taxon>
        <taxon>Bacteroidota</taxon>
        <taxon>Flavobacteriia</taxon>
        <taxon>Flavobacteriales</taxon>
        <taxon>Weeksellaceae</taxon>
        <taxon>Chryseobacterium group</taxon>
        <taxon>Chryseobacterium</taxon>
    </lineage>
</organism>
<protein>
    <submittedName>
        <fullName evidence="2">Uncharacterized protein</fullName>
    </submittedName>
</protein>
<sequence>MKKTNLIVFMLLGAFSFGQVGINNSSPKVTFDITAKNSDGSTPEGFLPPRLTGNALFAAIASGAYGPAQNGTIVFVTESSDVSNQVGQTVRVDLPGFYFFDSISNEWRKMGNDSDFYSADGTFSSTRHFGMSNYNLGFTGGRVGMGTFNPDPSAILNLVSTDDGFLTPRMLEAEMNAIANPAQGLLVFCTDCFNNLGCLMINDSNNPAVPDWESLCSSNISTGHVLSLVCASATTSGTLQSGVAASGVTTTVPYTGGNGGIYPSASFSSTGVTGLSAKLAGDILLDGNGTLTFNITGTPSSAGTATFNIIVAGKSCAFTIEVDPFTASVLTLECNSGVFSPGTITQGQTYTGTLTIPYTGGNGEPYAQLSFVQNGLTFTLPAGTLATGSGNFVYDVTGSAVASGAMTIPITFGSTSCNVSATIATAMTVEMCMGPGVTKDWSLYNLGADTTFDPHIPVQQIHGNYYQWGRNTVVANASTDPAAIVGWNTAIAPDGSWNTGTEDLPVKNTINDPCPTGFRMPTRAEWVALSNNSSVSRMGTFLVGITNFGSALIYSCGTNKLTLPASGYRSSANGALANRGAQGLYWSSTERSINASQAMNLRFENTIVNPDVYNNRINGYSVRCITE</sequence>
<keyword evidence="3" id="KW-1185">Reference proteome</keyword>
<name>A0A3M7L6M1_9FLAO</name>
<evidence type="ECO:0000313" key="2">
    <source>
        <dbReference type="EMBL" id="RMZ58381.1"/>
    </source>
</evidence>
<reference evidence="2 3" key="1">
    <citation type="submission" date="2018-08" db="EMBL/GenBank/DDBJ databases">
        <title>Chryseobacterium nematophagum: a novel matrix digesting pathogen of nematodes.</title>
        <authorList>
            <person name="Page A."/>
            <person name="Roberts M."/>
            <person name="Felix M.-A."/>
            <person name="Weir W."/>
        </authorList>
    </citation>
    <scope>NUCLEOTIDE SEQUENCE [LARGE SCALE GENOMIC DNA]</scope>
    <source>
        <strain evidence="2 3">JUb275</strain>
    </source>
</reference>
<evidence type="ECO:0000313" key="3">
    <source>
        <dbReference type="Proteomes" id="UP000267524"/>
    </source>
</evidence>
<proteinExistence type="predicted"/>
<feature type="chain" id="PRO_5018180496" evidence="1">
    <location>
        <begin position="21"/>
        <end position="627"/>
    </location>
</feature>
<keyword evidence="1" id="KW-0732">Signal</keyword>
<dbReference type="AlphaFoldDB" id="A0A3M7L6M1"/>
<comment type="caution">
    <text evidence="2">The sequence shown here is derived from an EMBL/GenBank/DDBJ whole genome shotgun (WGS) entry which is preliminary data.</text>
</comment>
<dbReference type="RefSeq" id="WP_122547535.1">
    <property type="nucleotide sequence ID" value="NZ_QWIV01000014.1"/>
</dbReference>
<feature type="signal peptide" evidence="1">
    <location>
        <begin position="1"/>
        <end position="20"/>
    </location>
</feature>